<comment type="similarity">
    <text evidence="2">Belongs to the CorA metal ion transporter (MIT) (TC 1.A.35) family.</text>
</comment>
<dbReference type="eggNOG" id="COG0598">
    <property type="taxonomic scope" value="Bacteria"/>
</dbReference>
<evidence type="ECO:0000256" key="5">
    <source>
        <dbReference type="ARBA" id="ARBA00023136"/>
    </source>
</evidence>
<feature type="transmembrane region" description="Helical" evidence="6">
    <location>
        <begin position="277"/>
        <end position="296"/>
    </location>
</feature>
<organism evidence="7 8">
    <name type="scientific">Loigolactobacillus coryniformis subsp. coryniformis KCTC 3167 = DSM 20001</name>
    <dbReference type="NCBI Taxonomy" id="913848"/>
    <lineage>
        <taxon>Bacteria</taxon>
        <taxon>Bacillati</taxon>
        <taxon>Bacillota</taxon>
        <taxon>Bacilli</taxon>
        <taxon>Lactobacillales</taxon>
        <taxon>Lactobacillaceae</taxon>
        <taxon>Loigolactobacillus</taxon>
    </lineage>
</organism>
<evidence type="ECO:0000256" key="1">
    <source>
        <dbReference type="ARBA" id="ARBA00004141"/>
    </source>
</evidence>
<reference evidence="7 8" key="1">
    <citation type="journal article" date="2015" name="Genome Announc.">
        <title>Expanding the biotechnology potential of lactobacilli through comparative genomics of 213 strains and associated genera.</title>
        <authorList>
            <person name="Sun Z."/>
            <person name="Harris H.M."/>
            <person name="McCann A."/>
            <person name="Guo C."/>
            <person name="Argimon S."/>
            <person name="Zhang W."/>
            <person name="Yang X."/>
            <person name="Jeffery I.B."/>
            <person name="Cooney J.C."/>
            <person name="Kagawa T.F."/>
            <person name="Liu W."/>
            <person name="Song Y."/>
            <person name="Salvetti E."/>
            <person name="Wrobel A."/>
            <person name="Rasinkangas P."/>
            <person name="Parkhill J."/>
            <person name="Rea M.C."/>
            <person name="O'Sullivan O."/>
            <person name="Ritari J."/>
            <person name="Douillard F.P."/>
            <person name="Paul Ross R."/>
            <person name="Yang R."/>
            <person name="Briner A.E."/>
            <person name="Felis G.E."/>
            <person name="de Vos W.M."/>
            <person name="Barrangou R."/>
            <person name="Klaenhammer T.R."/>
            <person name="Caufield P.W."/>
            <person name="Cui Y."/>
            <person name="Zhang H."/>
            <person name="O'Toole P.W."/>
        </authorList>
    </citation>
    <scope>NUCLEOTIDE SEQUENCE [LARGE SCALE GENOMIC DNA]</scope>
    <source>
        <strain evidence="7 8">DSM 20001</strain>
    </source>
</reference>
<feature type="transmembrane region" description="Helical" evidence="6">
    <location>
        <begin position="245"/>
        <end position="265"/>
    </location>
</feature>
<dbReference type="AlphaFoldDB" id="A0A0R1EXN1"/>
<dbReference type="Gene3D" id="3.30.460.20">
    <property type="entry name" value="CorA soluble domain-like"/>
    <property type="match status" value="1"/>
</dbReference>
<dbReference type="SUPFAM" id="SSF144083">
    <property type="entry name" value="Magnesium transport protein CorA, transmembrane region"/>
    <property type="match status" value="1"/>
</dbReference>
<dbReference type="InterPro" id="IPR045861">
    <property type="entry name" value="CorA_cytoplasmic_dom"/>
</dbReference>
<dbReference type="InterPro" id="IPR047199">
    <property type="entry name" value="CorA-like"/>
</dbReference>
<dbReference type="PATRIC" id="fig|913848.6.peg.2602"/>
<proteinExistence type="inferred from homology"/>
<keyword evidence="3 6" id="KW-0812">Transmembrane</keyword>
<evidence type="ECO:0000256" key="4">
    <source>
        <dbReference type="ARBA" id="ARBA00022989"/>
    </source>
</evidence>
<dbReference type="Pfam" id="PF01544">
    <property type="entry name" value="CorA"/>
    <property type="match status" value="1"/>
</dbReference>
<gene>
    <name evidence="7" type="ORF">FD22_GL002554</name>
</gene>
<keyword evidence="4 6" id="KW-1133">Transmembrane helix</keyword>
<dbReference type="SUPFAM" id="SSF143865">
    <property type="entry name" value="CorA soluble domain-like"/>
    <property type="match status" value="1"/>
</dbReference>
<dbReference type="PANTHER" id="PTHR47891:SF1">
    <property type="entry name" value="CORA-MAGNESIUM AND COBALT TRANSPORTER"/>
    <property type="match status" value="1"/>
</dbReference>
<dbReference type="EMBL" id="AZCN01000092">
    <property type="protein sequence ID" value="KRK14277.1"/>
    <property type="molecule type" value="Genomic_DNA"/>
</dbReference>
<evidence type="ECO:0000256" key="3">
    <source>
        <dbReference type="ARBA" id="ARBA00022692"/>
    </source>
</evidence>
<evidence type="ECO:0000313" key="7">
    <source>
        <dbReference type="EMBL" id="KRK14277.1"/>
    </source>
</evidence>
<accession>A0A0R1EXN1</accession>
<sequence length="302" mass="34257">MIHSKVTVADYNWIGTEKLTAEEQTQLQQTYGLTTEMITYVTDKDESPNYVYDSDTADELFIVHVPYIINLAQLRYITRPISFIIHGNTVFTFNESGLDWVTQIFTKVQQNTAIKTADQFILQTLFALMDSYIAIVKAITKKRNQLDKVLNKEAKNADLIALSYLRQTLTFFLGAVQFNLNLLRHLPRTHFGLAIGPAKQEVLEDVTIEAEQVQWMINIETQVVDRIGDTFDSIVNNNLNDTMKLLTIWSLTMAVPTIITGFFGMNVHLPLAKLGGAWLLTIGVSILLIAWLLIGLKLHHKL</sequence>
<dbReference type="GeneID" id="65917815"/>
<dbReference type="InterPro" id="IPR002523">
    <property type="entry name" value="MgTranspt_CorA/ZnTranspt_ZntB"/>
</dbReference>
<dbReference type="Gene3D" id="1.20.58.340">
    <property type="entry name" value="Magnesium transport protein CorA, transmembrane region"/>
    <property type="match status" value="2"/>
</dbReference>
<dbReference type="GO" id="GO:0046873">
    <property type="term" value="F:metal ion transmembrane transporter activity"/>
    <property type="evidence" value="ECO:0007669"/>
    <property type="project" value="InterPro"/>
</dbReference>
<evidence type="ECO:0000256" key="6">
    <source>
        <dbReference type="SAM" id="Phobius"/>
    </source>
</evidence>
<comment type="caution">
    <text evidence="7">The sequence shown here is derived from an EMBL/GenBank/DDBJ whole genome shotgun (WGS) entry which is preliminary data.</text>
</comment>
<dbReference type="RefSeq" id="WP_003680836.1">
    <property type="nucleotide sequence ID" value="NZ_AZCN01000092.1"/>
</dbReference>
<protein>
    <submittedName>
        <fullName evidence="7">Mg2 transporter protein CorA family protein</fullName>
    </submittedName>
</protein>
<dbReference type="PANTHER" id="PTHR47891">
    <property type="entry name" value="TRANSPORTER-RELATED"/>
    <property type="match status" value="1"/>
</dbReference>
<evidence type="ECO:0000313" key="8">
    <source>
        <dbReference type="Proteomes" id="UP000051181"/>
    </source>
</evidence>
<evidence type="ECO:0000256" key="2">
    <source>
        <dbReference type="ARBA" id="ARBA00009765"/>
    </source>
</evidence>
<name>A0A0R1EXN1_9LACO</name>
<dbReference type="CDD" id="cd12827">
    <property type="entry name" value="EcCorA_ZntB-like_u2"/>
    <property type="match status" value="1"/>
</dbReference>
<keyword evidence="5 6" id="KW-0472">Membrane</keyword>
<dbReference type="InterPro" id="IPR045863">
    <property type="entry name" value="CorA_TM1_TM2"/>
</dbReference>
<dbReference type="Proteomes" id="UP000051181">
    <property type="component" value="Unassembled WGS sequence"/>
</dbReference>
<comment type="subcellular location">
    <subcellularLocation>
        <location evidence="1">Membrane</location>
        <topology evidence="1">Multi-pass membrane protein</topology>
    </subcellularLocation>
</comment>
<dbReference type="GO" id="GO:0016020">
    <property type="term" value="C:membrane"/>
    <property type="evidence" value="ECO:0007669"/>
    <property type="project" value="UniProtKB-SubCell"/>
</dbReference>